<protein>
    <submittedName>
        <fullName evidence="7">Cytochrome c</fullName>
    </submittedName>
</protein>
<sequence length="245" mass="27068">MKKLAIVFTALAIIGLTVWLSPAPDFTSKEEKAVIENGNQLYNKLCLACHGENGEGEGKLAGTALNNQYFLSTVTNHDLENYIKTGRKEAKMPEYESVLEDKQVHDLVSFIRSWQTKTLELEAPSSIDGDRVNGKRMYNLYCMSCHGETGSGMEGMGTALSHPSYLKYTADRQIWLATAYGRENTRMGPSLKGGDGVRQLSKQEISDIVSYLRGDLSGQYNPAAYSHIQKGGIQQLADNKKGHSH</sequence>
<keyword evidence="8" id="KW-1185">Reference proteome</keyword>
<evidence type="ECO:0000256" key="1">
    <source>
        <dbReference type="ARBA" id="ARBA00022617"/>
    </source>
</evidence>
<dbReference type="GO" id="GO:0009055">
    <property type="term" value="F:electron transfer activity"/>
    <property type="evidence" value="ECO:0007669"/>
    <property type="project" value="InterPro"/>
</dbReference>
<comment type="caution">
    <text evidence="7">The sequence shown here is derived from an EMBL/GenBank/DDBJ whole genome shotgun (WGS) entry which is preliminary data.</text>
</comment>
<feature type="chain" id="PRO_5039449652" evidence="5">
    <location>
        <begin position="24"/>
        <end position="245"/>
    </location>
</feature>
<dbReference type="EMBL" id="QWVT01000024">
    <property type="protein sequence ID" value="RID83887.1"/>
    <property type="molecule type" value="Genomic_DNA"/>
</dbReference>
<evidence type="ECO:0000259" key="6">
    <source>
        <dbReference type="PROSITE" id="PS51007"/>
    </source>
</evidence>
<dbReference type="AlphaFoldDB" id="A0A398B211"/>
<evidence type="ECO:0000256" key="4">
    <source>
        <dbReference type="PROSITE-ProRule" id="PRU00433"/>
    </source>
</evidence>
<dbReference type="InterPro" id="IPR051459">
    <property type="entry name" value="Cytochrome_c-type_DH"/>
</dbReference>
<proteinExistence type="predicted"/>
<keyword evidence="3 4" id="KW-0408">Iron</keyword>
<name>A0A398B211_9BACI</name>
<dbReference type="InterPro" id="IPR036909">
    <property type="entry name" value="Cyt_c-like_dom_sf"/>
</dbReference>
<dbReference type="PANTHER" id="PTHR35008">
    <property type="entry name" value="BLL4482 PROTEIN-RELATED"/>
    <property type="match status" value="1"/>
</dbReference>
<evidence type="ECO:0000256" key="3">
    <source>
        <dbReference type="ARBA" id="ARBA00023004"/>
    </source>
</evidence>
<dbReference type="PROSITE" id="PS51007">
    <property type="entry name" value="CYTC"/>
    <property type="match status" value="2"/>
</dbReference>
<keyword evidence="1 4" id="KW-0349">Heme</keyword>
<evidence type="ECO:0000256" key="5">
    <source>
        <dbReference type="SAM" id="SignalP"/>
    </source>
</evidence>
<keyword evidence="5" id="KW-0732">Signal</keyword>
<evidence type="ECO:0000313" key="8">
    <source>
        <dbReference type="Proteomes" id="UP000265816"/>
    </source>
</evidence>
<dbReference type="Proteomes" id="UP000265816">
    <property type="component" value="Unassembled WGS sequence"/>
</dbReference>
<dbReference type="Pfam" id="PF13442">
    <property type="entry name" value="Cytochrome_CBB3"/>
    <property type="match status" value="1"/>
</dbReference>
<evidence type="ECO:0000313" key="7">
    <source>
        <dbReference type="EMBL" id="RID83887.1"/>
    </source>
</evidence>
<dbReference type="GO" id="GO:0046872">
    <property type="term" value="F:metal ion binding"/>
    <property type="evidence" value="ECO:0007669"/>
    <property type="project" value="UniProtKB-KW"/>
</dbReference>
<feature type="domain" description="Cytochrome c" evidence="6">
    <location>
        <begin position="129"/>
        <end position="216"/>
    </location>
</feature>
<gene>
    <name evidence="7" type="ORF">D1970_14915</name>
</gene>
<keyword evidence="2 4" id="KW-0479">Metal-binding</keyword>
<organism evidence="7 8">
    <name type="scientific">Mesobacillus zeae</name>
    <dbReference type="NCBI Taxonomy" id="1917180"/>
    <lineage>
        <taxon>Bacteria</taxon>
        <taxon>Bacillati</taxon>
        <taxon>Bacillota</taxon>
        <taxon>Bacilli</taxon>
        <taxon>Bacillales</taxon>
        <taxon>Bacillaceae</taxon>
        <taxon>Mesobacillus</taxon>
    </lineage>
</organism>
<dbReference type="SUPFAM" id="SSF46626">
    <property type="entry name" value="Cytochrome c"/>
    <property type="match status" value="2"/>
</dbReference>
<dbReference type="GO" id="GO:0020037">
    <property type="term" value="F:heme binding"/>
    <property type="evidence" value="ECO:0007669"/>
    <property type="project" value="InterPro"/>
</dbReference>
<feature type="signal peptide" evidence="5">
    <location>
        <begin position="1"/>
        <end position="23"/>
    </location>
</feature>
<reference evidence="7 8" key="1">
    <citation type="submission" date="2018-08" db="EMBL/GenBank/DDBJ databases">
        <title>Bacillus jemisoniae sp. nov., Bacillus chryseoplanitiae sp. nov., Bacillus resnikiae sp. nov., and Bacillus frankliniae sp. nov., isolated from Viking spacecraft and associated surfaces.</title>
        <authorList>
            <person name="Seuylemezian A."/>
            <person name="Vaishampayan P."/>
        </authorList>
    </citation>
    <scope>NUCLEOTIDE SEQUENCE [LARGE SCALE GENOMIC DNA]</scope>
    <source>
        <strain evidence="7 8">JJ-247</strain>
    </source>
</reference>
<feature type="domain" description="Cytochrome c" evidence="6">
    <location>
        <begin position="33"/>
        <end position="115"/>
    </location>
</feature>
<dbReference type="Pfam" id="PF00034">
    <property type="entry name" value="Cytochrom_C"/>
    <property type="match status" value="1"/>
</dbReference>
<evidence type="ECO:0000256" key="2">
    <source>
        <dbReference type="ARBA" id="ARBA00022723"/>
    </source>
</evidence>
<dbReference type="Gene3D" id="1.10.760.10">
    <property type="entry name" value="Cytochrome c-like domain"/>
    <property type="match status" value="2"/>
</dbReference>
<dbReference type="PANTHER" id="PTHR35008:SF4">
    <property type="entry name" value="BLL4482 PROTEIN"/>
    <property type="match status" value="1"/>
</dbReference>
<dbReference type="RefSeq" id="WP_119113662.1">
    <property type="nucleotide sequence ID" value="NZ_CBCSEO010000005.1"/>
</dbReference>
<accession>A0A398B211</accession>
<dbReference type="OrthoDB" id="9779283at2"/>
<dbReference type="InterPro" id="IPR009056">
    <property type="entry name" value="Cyt_c-like_dom"/>
</dbReference>